<dbReference type="EMBL" id="JAWRVE010000013">
    <property type="protein sequence ID" value="KAL1877883.1"/>
    <property type="molecule type" value="Genomic_DNA"/>
</dbReference>
<feature type="compositionally biased region" description="Basic and acidic residues" evidence="1">
    <location>
        <begin position="9"/>
        <end position="23"/>
    </location>
</feature>
<gene>
    <name evidence="2" type="ORF">Daus18300_002236</name>
</gene>
<proteinExistence type="predicted"/>
<accession>A0ABR3XPG5</accession>
<evidence type="ECO:0000256" key="1">
    <source>
        <dbReference type="SAM" id="MobiDB-lite"/>
    </source>
</evidence>
<reference evidence="2 3" key="1">
    <citation type="journal article" date="2024" name="IMA Fungus">
        <title>IMA Genome - F19 : A genome assembly and annotation guide to empower mycologists, including annotated draft genome sequences of Ceratocystis pirilliformis, Diaporthe australafricana, Fusarium ophioides, Paecilomyces lecythidis, and Sporothrix stenoceras.</title>
        <authorList>
            <person name="Aylward J."/>
            <person name="Wilson A.M."/>
            <person name="Visagie C.M."/>
            <person name="Spraker J."/>
            <person name="Barnes I."/>
            <person name="Buitendag C."/>
            <person name="Ceriani C."/>
            <person name="Del Mar Angel L."/>
            <person name="du Plessis D."/>
            <person name="Fuchs T."/>
            <person name="Gasser K."/>
            <person name="Kramer D."/>
            <person name="Li W."/>
            <person name="Munsamy K."/>
            <person name="Piso A."/>
            <person name="Price J.L."/>
            <person name="Sonnekus B."/>
            <person name="Thomas C."/>
            <person name="van der Nest A."/>
            <person name="van Dijk A."/>
            <person name="van Heerden A."/>
            <person name="van Vuuren N."/>
            <person name="Yilmaz N."/>
            <person name="Duong T.A."/>
            <person name="van der Merwe N.A."/>
            <person name="Wingfield M.J."/>
            <person name="Wingfield B.D."/>
        </authorList>
    </citation>
    <scope>NUCLEOTIDE SEQUENCE [LARGE SCALE GENOMIC DNA]</scope>
    <source>
        <strain evidence="2 3">CMW 18300</strain>
    </source>
</reference>
<feature type="region of interest" description="Disordered" evidence="1">
    <location>
        <begin position="1"/>
        <end position="23"/>
    </location>
</feature>
<dbReference type="Proteomes" id="UP001583177">
    <property type="component" value="Unassembled WGS sequence"/>
</dbReference>
<protein>
    <submittedName>
        <fullName evidence="2">Uncharacterized protein</fullName>
    </submittedName>
</protein>
<evidence type="ECO:0000313" key="3">
    <source>
        <dbReference type="Proteomes" id="UP001583177"/>
    </source>
</evidence>
<comment type="caution">
    <text evidence="2">The sequence shown here is derived from an EMBL/GenBank/DDBJ whole genome shotgun (WGS) entry which is preliminary data.</text>
</comment>
<name>A0ABR3XPG5_9PEZI</name>
<organism evidence="2 3">
    <name type="scientific">Diaporthe australafricana</name>
    <dbReference type="NCBI Taxonomy" id="127596"/>
    <lineage>
        <taxon>Eukaryota</taxon>
        <taxon>Fungi</taxon>
        <taxon>Dikarya</taxon>
        <taxon>Ascomycota</taxon>
        <taxon>Pezizomycotina</taxon>
        <taxon>Sordariomycetes</taxon>
        <taxon>Sordariomycetidae</taxon>
        <taxon>Diaporthales</taxon>
        <taxon>Diaporthaceae</taxon>
        <taxon>Diaporthe</taxon>
    </lineage>
</organism>
<evidence type="ECO:0000313" key="2">
    <source>
        <dbReference type="EMBL" id="KAL1877883.1"/>
    </source>
</evidence>
<keyword evidence="3" id="KW-1185">Reference proteome</keyword>
<sequence>MLDCLHQGSKKDGGRSVGGEDKGFVPYEKAMKLLEQGPEDRPEHQLPFYPLLMELPKRCKDEKRPADQLVDHPQLDKTGAEVPIKYGAAVVALSMVESTLNEWAKPEVKVRF</sequence>